<dbReference type="WBParaSite" id="JU765_v2.g5123.t1">
    <property type="protein sequence ID" value="JU765_v2.g5123.t1"/>
    <property type="gene ID" value="JU765_v2.g5123"/>
</dbReference>
<evidence type="ECO:0000313" key="2">
    <source>
        <dbReference type="WBParaSite" id="JU765_v2.g5123.t1"/>
    </source>
</evidence>
<sequence>MHAVTVQAYLDEKDNPNFKPVVEVLEPIHQFIYRYLSCEICAKNFHKMAVDTNALSHVTRSEDAVLWLWRAHNSANKRLSKDASEDPSYPKRQFPPDAICHDCQQNGVFLEEKVLSFMIRYYTDIRTDGVVASFVFETLFN</sequence>
<organism evidence="1 2">
    <name type="scientific">Panagrolaimus sp. JU765</name>
    <dbReference type="NCBI Taxonomy" id="591449"/>
    <lineage>
        <taxon>Eukaryota</taxon>
        <taxon>Metazoa</taxon>
        <taxon>Ecdysozoa</taxon>
        <taxon>Nematoda</taxon>
        <taxon>Chromadorea</taxon>
        <taxon>Rhabditida</taxon>
        <taxon>Tylenchina</taxon>
        <taxon>Panagrolaimomorpha</taxon>
        <taxon>Panagrolaimoidea</taxon>
        <taxon>Panagrolaimidae</taxon>
        <taxon>Panagrolaimus</taxon>
    </lineage>
</organism>
<name>A0AC34RBK3_9BILA</name>
<proteinExistence type="predicted"/>
<evidence type="ECO:0000313" key="1">
    <source>
        <dbReference type="Proteomes" id="UP000887576"/>
    </source>
</evidence>
<protein>
    <submittedName>
        <fullName evidence="2">Sulfhydryl oxidase</fullName>
    </submittedName>
</protein>
<accession>A0AC34RBK3</accession>
<dbReference type="Proteomes" id="UP000887576">
    <property type="component" value="Unplaced"/>
</dbReference>
<reference evidence="2" key="1">
    <citation type="submission" date="2022-11" db="UniProtKB">
        <authorList>
            <consortium name="WormBaseParasite"/>
        </authorList>
    </citation>
    <scope>IDENTIFICATION</scope>
</reference>